<name>A0A6B4K0P9_CLOBO</name>
<evidence type="ECO:0000313" key="3">
    <source>
        <dbReference type="Proteomes" id="UP000472521"/>
    </source>
</evidence>
<dbReference type="GO" id="GO:0003700">
    <property type="term" value="F:DNA-binding transcription factor activity"/>
    <property type="evidence" value="ECO:0007669"/>
    <property type="project" value="TreeGrafter"/>
</dbReference>
<dbReference type="AlphaFoldDB" id="A0A6B4K0P9"/>
<dbReference type="SUPFAM" id="SSF47413">
    <property type="entry name" value="lambda repressor-like DNA-binding domains"/>
    <property type="match status" value="1"/>
</dbReference>
<sequence>MFGENLREWRKKRNLTQSKLGEMVGVTGAYIQQLELGRKNNPSLEIVMKLCDVLKIVPFDLDYDFSENEMYQYLINESTRKERITYLKKLHQENPNDKKISSIYKKFNFTGILSDEDIKIIDSYKEAEEHKKEIRKANEHKNKNTAKISNLILEDALLYNFILSTLEAKNYDVKIDKIVKSLNLDNINQLAVIVLQNTKNYLRSTVNTNINELEESPKDLSFKKNALDSYIENYNDYISIDIKAMTLLESPEK</sequence>
<organism evidence="2 3">
    <name type="scientific">Clostridium botulinum</name>
    <dbReference type="NCBI Taxonomy" id="1491"/>
    <lineage>
        <taxon>Bacteria</taxon>
        <taxon>Bacillati</taxon>
        <taxon>Bacillota</taxon>
        <taxon>Clostridia</taxon>
        <taxon>Eubacteriales</taxon>
        <taxon>Clostridiaceae</taxon>
        <taxon>Clostridium</taxon>
    </lineage>
</organism>
<gene>
    <name evidence="2" type="ORF">FCV25_18120</name>
</gene>
<evidence type="ECO:0000256" key="1">
    <source>
        <dbReference type="ARBA" id="ARBA00023125"/>
    </source>
</evidence>
<dbReference type="InterPro" id="IPR010982">
    <property type="entry name" value="Lambda_DNA-bd_dom_sf"/>
</dbReference>
<dbReference type="Gene3D" id="1.10.260.40">
    <property type="entry name" value="lambda repressor-like DNA-binding domains"/>
    <property type="match status" value="1"/>
</dbReference>
<protein>
    <submittedName>
        <fullName evidence="2">Helix-turn-helix transcriptional regulator</fullName>
    </submittedName>
</protein>
<dbReference type="InterPro" id="IPR001387">
    <property type="entry name" value="Cro/C1-type_HTH"/>
</dbReference>
<dbReference type="GO" id="GO:0005829">
    <property type="term" value="C:cytosol"/>
    <property type="evidence" value="ECO:0007669"/>
    <property type="project" value="TreeGrafter"/>
</dbReference>
<proteinExistence type="predicted"/>
<dbReference type="PROSITE" id="PS50943">
    <property type="entry name" value="HTH_CROC1"/>
    <property type="match status" value="1"/>
</dbReference>
<dbReference type="Proteomes" id="UP000472521">
    <property type="component" value="Unassembled WGS sequence"/>
</dbReference>
<keyword evidence="1" id="KW-0238">DNA-binding</keyword>
<dbReference type="PANTHER" id="PTHR46797:SF1">
    <property type="entry name" value="METHYLPHOSPHONATE SYNTHASE"/>
    <property type="match status" value="1"/>
</dbReference>
<dbReference type="Pfam" id="PF01381">
    <property type="entry name" value="HTH_3"/>
    <property type="match status" value="1"/>
</dbReference>
<dbReference type="GO" id="GO:0003677">
    <property type="term" value="F:DNA binding"/>
    <property type="evidence" value="ECO:0007669"/>
    <property type="project" value="UniProtKB-KW"/>
</dbReference>
<evidence type="ECO:0000313" key="2">
    <source>
        <dbReference type="EMBL" id="NFF03615.1"/>
    </source>
</evidence>
<dbReference type="CDD" id="cd00093">
    <property type="entry name" value="HTH_XRE"/>
    <property type="match status" value="1"/>
</dbReference>
<dbReference type="SMART" id="SM00530">
    <property type="entry name" value="HTH_XRE"/>
    <property type="match status" value="1"/>
</dbReference>
<dbReference type="EMBL" id="SWND01000017">
    <property type="protein sequence ID" value="NFF03615.1"/>
    <property type="molecule type" value="Genomic_DNA"/>
</dbReference>
<comment type="caution">
    <text evidence="2">The sequence shown here is derived from an EMBL/GenBank/DDBJ whole genome shotgun (WGS) entry which is preliminary data.</text>
</comment>
<dbReference type="PANTHER" id="PTHR46797">
    <property type="entry name" value="HTH-TYPE TRANSCRIPTIONAL REGULATOR"/>
    <property type="match status" value="1"/>
</dbReference>
<reference evidence="2 3" key="1">
    <citation type="submission" date="2019-04" db="EMBL/GenBank/DDBJ databases">
        <title>Genome sequencing of Clostridium botulinum Groups I-IV and Clostridium butyricum.</title>
        <authorList>
            <person name="Brunt J."/>
            <person name="Van Vliet A.H.M."/>
            <person name="Stringer S.C."/>
            <person name="Carter A.T."/>
            <person name="Peck M.W."/>
        </authorList>
    </citation>
    <scope>NUCLEOTIDE SEQUENCE [LARGE SCALE GENOMIC DNA]</scope>
    <source>
        <strain evidence="2 3">IFR 18/054</strain>
    </source>
</reference>
<dbReference type="InterPro" id="IPR050807">
    <property type="entry name" value="TransReg_Diox_bact_type"/>
</dbReference>
<accession>A0A6B4K0P9</accession>